<sequence>MIRRGRAEGWLKLDIGALKPWAKLNNVQFNGITVGPLPGLEQNGSTVIAERDLSGGDEEPLMRIPRDLVLSLEGVREYAKSDRHLREVLEALGEFGQLAYFSQTARISILVFLLMQATACCPLPGTKIGVPNPMTEYVRFLPEELLPTFWTENERLWPRGTTLLPAVSAKLVSLRREYEQLRKATEHIKWCAETWWDETDGLLGFDDWLQVDAMYRSRALEFPNIGDSMVPCVDMANHASGDATVALYETVGGGDAALLLRDDKKIKAGEEIMITYGDKKGACEMLFSYGFIETTQTTARELFLDLEIPRDDPLRQAKLHINSAAPGFRIFDHTSATTEAATSTDWESDFVWLVVVNEEDGLDFQVLQTTDGAKKLRALWQDEELSDPETLGQSLRSTALWQVYRLRAVALLQERVETQLRALYDSDELVENAKKSGSADDRETRVLGCASRLRELERDLLERAYGDLETEKDALLQTEVVQNYLQSMAEARQGEEDFS</sequence>
<dbReference type="OrthoDB" id="441812at2759"/>
<dbReference type="Proteomes" id="UP000799776">
    <property type="component" value="Unassembled WGS sequence"/>
</dbReference>
<dbReference type="EMBL" id="ML978720">
    <property type="protein sequence ID" value="KAF2087321.1"/>
    <property type="molecule type" value="Genomic_DNA"/>
</dbReference>
<reference evidence="2" key="1">
    <citation type="journal article" date="2020" name="Stud. Mycol.">
        <title>101 Dothideomycetes genomes: a test case for predicting lifestyles and emergence of pathogens.</title>
        <authorList>
            <person name="Haridas S."/>
            <person name="Albert R."/>
            <person name="Binder M."/>
            <person name="Bloem J."/>
            <person name="Labutti K."/>
            <person name="Salamov A."/>
            <person name="Andreopoulos B."/>
            <person name="Baker S."/>
            <person name="Barry K."/>
            <person name="Bills G."/>
            <person name="Bluhm B."/>
            <person name="Cannon C."/>
            <person name="Castanera R."/>
            <person name="Culley D."/>
            <person name="Daum C."/>
            <person name="Ezra D."/>
            <person name="Gonzalez J."/>
            <person name="Henrissat B."/>
            <person name="Kuo A."/>
            <person name="Liang C."/>
            <person name="Lipzen A."/>
            <person name="Lutzoni F."/>
            <person name="Magnuson J."/>
            <person name="Mondo S."/>
            <person name="Nolan M."/>
            <person name="Ohm R."/>
            <person name="Pangilinan J."/>
            <person name="Park H.-J."/>
            <person name="Ramirez L."/>
            <person name="Alfaro M."/>
            <person name="Sun H."/>
            <person name="Tritt A."/>
            <person name="Yoshinaga Y."/>
            <person name="Zwiers L.-H."/>
            <person name="Turgeon B."/>
            <person name="Goodwin S."/>
            <person name="Spatafora J."/>
            <person name="Crous P."/>
            <person name="Grigoriev I."/>
        </authorList>
    </citation>
    <scope>NUCLEOTIDE SEQUENCE</scope>
    <source>
        <strain evidence="2">CBS 121410</strain>
    </source>
</reference>
<comment type="caution">
    <text evidence="2">The sequence shown here is derived from an EMBL/GenBank/DDBJ whole genome shotgun (WGS) entry which is preliminary data.</text>
</comment>
<gene>
    <name evidence="2" type="ORF">K490DRAFT_56937</name>
</gene>
<dbReference type="Gene3D" id="3.90.1410.10">
    <property type="entry name" value="set domain protein methyltransferase, domain 1"/>
    <property type="match status" value="1"/>
</dbReference>
<dbReference type="PANTHER" id="PTHR13271:SF76">
    <property type="entry name" value="SET DOMAIN-CONTAINING PROTEIN 8"/>
    <property type="match status" value="1"/>
</dbReference>
<name>A0A9P4HXE3_9PEZI</name>
<evidence type="ECO:0000259" key="1">
    <source>
        <dbReference type="PROSITE" id="PS50280"/>
    </source>
</evidence>
<evidence type="ECO:0000313" key="2">
    <source>
        <dbReference type="EMBL" id="KAF2087321.1"/>
    </source>
</evidence>
<dbReference type="GO" id="GO:0005634">
    <property type="term" value="C:nucleus"/>
    <property type="evidence" value="ECO:0007669"/>
    <property type="project" value="TreeGrafter"/>
</dbReference>
<dbReference type="InterPro" id="IPR046341">
    <property type="entry name" value="SET_dom_sf"/>
</dbReference>
<dbReference type="PANTHER" id="PTHR13271">
    <property type="entry name" value="UNCHARACTERIZED PUTATIVE METHYLTRANSFERASE"/>
    <property type="match status" value="1"/>
</dbReference>
<dbReference type="PROSITE" id="PS50280">
    <property type="entry name" value="SET"/>
    <property type="match status" value="1"/>
</dbReference>
<feature type="domain" description="SET" evidence="1">
    <location>
        <begin position="30"/>
        <end position="277"/>
    </location>
</feature>
<dbReference type="SUPFAM" id="SSF82199">
    <property type="entry name" value="SET domain"/>
    <property type="match status" value="1"/>
</dbReference>
<protein>
    <submittedName>
        <fullName evidence="2">SET domain-containing protein</fullName>
    </submittedName>
</protein>
<dbReference type="GO" id="GO:0016279">
    <property type="term" value="F:protein-lysine N-methyltransferase activity"/>
    <property type="evidence" value="ECO:0007669"/>
    <property type="project" value="TreeGrafter"/>
</dbReference>
<accession>A0A9P4HXE3</accession>
<organism evidence="2 3">
    <name type="scientific">Saccharata proteae CBS 121410</name>
    <dbReference type="NCBI Taxonomy" id="1314787"/>
    <lineage>
        <taxon>Eukaryota</taxon>
        <taxon>Fungi</taxon>
        <taxon>Dikarya</taxon>
        <taxon>Ascomycota</taxon>
        <taxon>Pezizomycotina</taxon>
        <taxon>Dothideomycetes</taxon>
        <taxon>Dothideomycetes incertae sedis</taxon>
        <taxon>Botryosphaeriales</taxon>
        <taxon>Saccharataceae</taxon>
        <taxon>Saccharata</taxon>
    </lineage>
</organism>
<dbReference type="CDD" id="cd10527">
    <property type="entry name" value="SET_LSMT"/>
    <property type="match status" value="1"/>
</dbReference>
<keyword evidence="3" id="KW-1185">Reference proteome</keyword>
<proteinExistence type="predicted"/>
<evidence type="ECO:0000313" key="3">
    <source>
        <dbReference type="Proteomes" id="UP000799776"/>
    </source>
</evidence>
<dbReference type="InterPro" id="IPR050600">
    <property type="entry name" value="SETD3_SETD6_MTase"/>
</dbReference>
<dbReference type="AlphaFoldDB" id="A0A9P4HXE3"/>
<dbReference type="InterPro" id="IPR001214">
    <property type="entry name" value="SET_dom"/>
</dbReference>